<accession>A0ACB7VD80</accession>
<dbReference type="EMBL" id="CM037019">
    <property type="protein sequence ID" value="KAH7671872.1"/>
    <property type="molecule type" value="Genomic_DNA"/>
</dbReference>
<reference evidence="2" key="1">
    <citation type="journal article" date="2022" name="Nat. Commun.">
        <title>Chromosome evolution and the genetic basis of agronomically important traits in greater yam.</title>
        <authorList>
            <person name="Bredeson J.V."/>
            <person name="Lyons J.B."/>
            <person name="Oniyinde I.O."/>
            <person name="Okereke N.R."/>
            <person name="Kolade O."/>
            <person name="Nnabue I."/>
            <person name="Nwadili C.O."/>
            <person name="Hribova E."/>
            <person name="Parker M."/>
            <person name="Nwogha J."/>
            <person name="Shu S."/>
            <person name="Carlson J."/>
            <person name="Kariba R."/>
            <person name="Muthemba S."/>
            <person name="Knop K."/>
            <person name="Barton G.J."/>
            <person name="Sherwood A.V."/>
            <person name="Lopez-Montes A."/>
            <person name="Asiedu R."/>
            <person name="Jamnadass R."/>
            <person name="Muchugi A."/>
            <person name="Goodstein D."/>
            <person name="Egesi C.N."/>
            <person name="Featherston J."/>
            <person name="Asfaw A."/>
            <person name="Simpson G.G."/>
            <person name="Dolezel J."/>
            <person name="Hendre P.S."/>
            <person name="Van Deynze A."/>
            <person name="Kumar P.L."/>
            <person name="Obidiegwu J.E."/>
            <person name="Bhattacharjee R."/>
            <person name="Rokhsar D.S."/>
        </authorList>
    </citation>
    <scope>NUCLEOTIDE SEQUENCE [LARGE SCALE GENOMIC DNA]</scope>
    <source>
        <strain evidence="2">cv. TDa95/00328</strain>
    </source>
</reference>
<evidence type="ECO:0000313" key="1">
    <source>
        <dbReference type="EMBL" id="KAH7671872.1"/>
    </source>
</evidence>
<dbReference type="Proteomes" id="UP000827976">
    <property type="component" value="Chromosome 9"/>
</dbReference>
<evidence type="ECO:0000313" key="2">
    <source>
        <dbReference type="Proteomes" id="UP000827976"/>
    </source>
</evidence>
<keyword evidence="2" id="KW-1185">Reference proteome</keyword>
<comment type="caution">
    <text evidence="1">The sequence shown here is derived from an EMBL/GenBank/DDBJ whole genome shotgun (WGS) entry which is preliminary data.</text>
</comment>
<protein>
    <submittedName>
        <fullName evidence="1">Glycoside hydrolase protein</fullName>
    </submittedName>
</protein>
<proteinExistence type="predicted"/>
<gene>
    <name evidence="1" type="ORF">IHE45_09G016300</name>
</gene>
<keyword evidence="1" id="KW-0378">Hydrolase</keyword>
<sequence>MVTQTLTLILLLLTTTLHLSTAQTNIKGAYWFQESEFPVSSIDSSLFTHLFCAFANSTPPPINSPSPPPAPPSPPPSVNPTPPSSLFSPSEVATRQGPPSSPPWRDNPPPGKPSSTHQSILQEHKVSNIITCFYFKFYLIS</sequence>
<organism evidence="1 2">
    <name type="scientific">Dioscorea alata</name>
    <name type="common">Purple yam</name>
    <dbReference type="NCBI Taxonomy" id="55571"/>
    <lineage>
        <taxon>Eukaryota</taxon>
        <taxon>Viridiplantae</taxon>
        <taxon>Streptophyta</taxon>
        <taxon>Embryophyta</taxon>
        <taxon>Tracheophyta</taxon>
        <taxon>Spermatophyta</taxon>
        <taxon>Magnoliopsida</taxon>
        <taxon>Liliopsida</taxon>
        <taxon>Dioscoreales</taxon>
        <taxon>Dioscoreaceae</taxon>
        <taxon>Dioscorea</taxon>
    </lineage>
</organism>
<name>A0ACB7VD80_DIOAL</name>